<evidence type="ECO:0000259" key="5">
    <source>
        <dbReference type="PROSITE" id="PS50893"/>
    </source>
</evidence>
<dbReference type="GO" id="GO:0005524">
    <property type="term" value="F:ATP binding"/>
    <property type="evidence" value="ECO:0007669"/>
    <property type="project" value="UniProtKB-KW"/>
</dbReference>
<dbReference type="PANTHER" id="PTHR42788">
    <property type="entry name" value="TAURINE IMPORT ATP-BINDING PROTEIN-RELATED"/>
    <property type="match status" value="1"/>
</dbReference>
<dbReference type="SMART" id="SM00382">
    <property type="entry name" value="AAA"/>
    <property type="match status" value="1"/>
</dbReference>
<evidence type="ECO:0000313" key="6">
    <source>
        <dbReference type="EMBL" id="MCZ0701740.1"/>
    </source>
</evidence>
<dbReference type="Gene3D" id="3.40.50.300">
    <property type="entry name" value="P-loop containing nucleotide triphosphate hydrolases"/>
    <property type="match status" value="1"/>
</dbReference>
<dbReference type="GO" id="GO:0016887">
    <property type="term" value="F:ATP hydrolysis activity"/>
    <property type="evidence" value="ECO:0007669"/>
    <property type="project" value="InterPro"/>
</dbReference>
<dbReference type="InterPro" id="IPR027417">
    <property type="entry name" value="P-loop_NTPase"/>
</dbReference>
<dbReference type="PROSITE" id="PS50893">
    <property type="entry name" value="ABC_TRANSPORTER_2"/>
    <property type="match status" value="1"/>
</dbReference>
<dbReference type="PROSITE" id="PS00211">
    <property type="entry name" value="ABC_TRANSPORTER_1"/>
    <property type="match status" value="1"/>
</dbReference>
<keyword evidence="1" id="KW-0813">Transport</keyword>
<evidence type="ECO:0000256" key="3">
    <source>
        <dbReference type="ARBA" id="ARBA00022840"/>
    </source>
</evidence>
<evidence type="ECO:0000256" key="2">
    <source>
        <dbReference type="ARBA" id="ARBA00022741"/>
    </source>
</evidence>
<proteinExistence type="predicted"/>
<evidence type="ECO:0000256" key="1">
    <source>
        <dbReference type="ARBA" id="ARBA00022448"/>
    </source>
</evidence>
<comment type="caution">
    <text evidence="6">The sequence shown here is derived from an EMBL/GenBank/DDBJ whole genome shotgun (WGS) entry which is preliminary data.</text>
</comment>
<protein>
    <submittedName>
        <fullName evidence="6">ABC transporter ATP-binding protein</fullName>
    </submittedName>
</protein>
<keyword evidence="4" id="KW-1278">Translocase</keyword>
<dbReference type="CDD" id="cd03293">
    <property type="entry name" value="ABC_NrtD_SsuB_transporters"/>
    <property type="match status" value="1"/>
</dbReference>
<dbReference type="PANTHER" id="PTHR42788:SF13">
    <property type="entry name" value="ALIPHATIC SULFONATES IMPORT ATP-BINDING PROTEIN SSUB"/>
    <property type="match status" value="1"/>
</dbReference>
<dbReference type="EMBL" id="JAPRAT010000001">
    <property type="protein sequence ID" value="MCZ0701740.1"/>
    <property type="molecule type" value="Genomic_DNA"/>
</dbReference>
<dbReference type="InterPro" id="IPR003439">
    <property type="entry name" value="ABC_transporter-like_ATP-bd"/>
</dbReference>
<dbReference type="Pfam" id="PF00005">
    <property type="entry name" value="ABC_tran"/>
    <property type="match status" value="1"/>
</dbReference>
<reference evidence="6" key="1">
    <citation type="submission" date="2022-11" db="EMBL/GenBank/DDBJ databases">
        <title>WGS of Natronobacillus azotifigens 24KS-1, an anaerobic diazotrophic haloalkaliphile from soda-rich habitats.</title>
        <authorList>
            <person name="Sorokin D.Y."/>
            <person name="Merkel A.Y."/>
        </authorList>
    </citation>
    <scope>NUCLEOTIDE SEQUENCE</scope>
    <source>
        <strain evidence="6">24KS-1</strain>
    </source>
</reference>
<name>A0A9J6R905_9BACI</name>
<dbReference type="InterPro" id="IPR017871">
    <property type="entry name" value="ABC_transporter-like_CS"/>
</dbReference>
<organism evidence="6 7">
    <name type="scientific">Natronobacillus azotifigens</name>
    <dbReference type="NCBI Taxonomy" id="472978"/>
    <lineage>
        <taxon>Bacteria</taxon>
        <taxon>Bacillati</taxon>
        <taxon>Bacillota</taxon>
        <taxon>Bacilli</taxon>
        <taxon>Bacillales</taxon>
        <taxon>Bacillaceae</taxon>
        <taxon>Natronobacillus</taxon>
    </lineage>
</organism>
<gene>
    <name evidence="6" type="ORF">OWO01_00765</name>
</gene>
<dbReference type="InterPro" id="IPR050166">
    <property type="entry name" value="ABC_transporter_ATP-bind"/>
</dbReference>
<keyword evidence="2" id="KW-0547">Nucleotide-binding</keyword>
<dbReference type="AlphaFoldDB" id="A0A9J6R905"/>
<accession>A0A9J6R905</accession>
<evidence type="ECO:0000313" key="7">
    <source>
        <dbReference type="Proteomes" id="UP001084197"/>
    </source>
</evidence>
<evidence type="ECO:0000256" key="4">
    <source>
        <dbReference type="ARBA" id="ARBA00022967"/>
    </source>
</evidence>
<dbReference type="Proteomes" id="UP001084197">
    <property type="component" value="Unassembled WGS sequence"/>
</dbReference>
<sequence>MIEVKDLLIKYGNHTVLDHLQLHVGSQESIAIIGPSGCGKSTLLYALAGIIKPQSGTIEINGEAVNGTRKETGVILQSYGLLPWKTVWENASLGLQIRKLPKKDIQTKVSKILKQLHIIDQKNKYPVQLSGGQQQRVAIARALAIEPDLLLMDEPFSSLDAIVREELQHVLVDTYYRKKLSILFVTHNIEEAVFLGQKIIVMQPNPGSIRAIVENEHFGDPDLRKKKSFHETCVKVRQLMEGQTE</sequence>
<dbReference type="InterPro" id="IPR003593">
    <property type="entry name" value="AAA+_ATPase"/>
</dbReference>
<dbReference type="RefSeq" id="WP_268778502.1">
    <property type="nucleotide sequence ID" value="NZ_JAPRAT010000001.1"/>
</dbReference>
<keyword evidence="7" id="KW-1185">Reference proteome</keyword>
<dbReference type="SUPFAM" id="SSF52540">
    <property type="entry name" value="P-loop containing nucleoside triphosphate hydrolases"/>
    <property type="match status" value="1"/>
</dbReference>
<feature type="domain" description="ABC transporter" evidence="5">
    <location>
        <begin position="2"/>
        <end position="229"/>
    </location>
</feature>
<keyword evidence="3 6" id="KW-0067">ATP-binding</keyword>